<dbReference type="GO" id="GO:0055088">
    <property type="term" value="P:lipid homeostasis"/>
    <property type="evidence" value="ECO:0007669"/>
    <property type="project" value="InterPro"/>
</dbReference>
<feature type="region of interest" description="Disordered" evidence="1">
    <location>
        <begin position="235"/>
        <end position="261"/>
    </location>
</feature>
<dbReference type="Proteomes" id="UP000590412">
    <property type="component" value="Unassembled WGS sequence"/>
</dbReference>
<evidence type="ECO:0000313" key="4">
    <source>
        <dbReference type="EMBL" id="KAF6058656.1"/>
    </source>
</evidence>
<feature type="domain" description="Brl1/Brr6" evidence="3">
    <location>
        <begin position="287"/>
        <end position="422"/>
    </location>
</feature>
<gene>
    <name evidence="4" type="ORF">FOB60_000238</name>
</gene>
<evidence type="ECO:0000313" key="5">
    <source>
        <dbReference type="Proteomes" id="UP000590412"/>
    </source>
</evidence>
<dbReference type="InterPro" id="IPR040202">
    <property type="entry name" value="Brl1/Brr6"/>
</dbReference>
<protein>
    <submittedName>
        <fullName evidence="4">Di-sulfide bridge nucleocytoplasmic transport domain family protein</fullName>
    </submittedName>
</protein>
<name>A0A8X7TE07_CANPA</name>
<dbReference type="AlphaFoldDB" id="A0A8X7TE07"/>
<accession>A0A8X7TE07</accession>
<evidence type="ECO:0000259" key="3">
    <source>
        <dbReference type="SMART" id="SM01042"/>
    </source>
</evidence>
<dbReference type="GO" id="GO:0006998">
    <property type="term" value="P:nuclear envelope organization"/>
    <property type="evidence" value="ECO:0007669"/>
    <property type="project" value="InterPro"/>
</dbReference>
<evidence type="ECO:0000256" key="1">
    <source>
        <dbReference type="SAM" id="MobiDB-lite"/>
    </source>
</evidence>
<dbReference type="EMBL" id="JABWAB010000001">
    <property type="protein sequence ID" value="KAF6058656.1"/>
    <property type="molecule type" value="Genomic_DNA"/>
</dbReference>
<organism evidence="4 5">
    <name type="scientific">Candida parapsilosis</name>
    <name type="common">Yeast</name>
    <dbReference type="NCBI Taxonomy" id="5480"/>
    <lineage>
        <taxon>Eukaryota</taxon>
        <taxon>Fungi</taxon>
        <taxon>Dikarya</taxon>
        <taxon>Ascomycota</taxon>
        <taxon>Saccharomycotina</taxon>
        <taxon>Pichiomycetes</taxon>
        <taxon>Debaryomycetaceae</taxon>
        <taxon>Candida/Lodderomyces clade</taxon>
        <taxon>Candida</taxon>
    </lineage>
</organism>
<reference evidence="4" key="1">
    <citation type="submission" date="2020-03" db="EMBL/GenBank/DDBJ databases">
        <title>FDA dAtabase for Regulatory Grade micrObial Sequences (FDA-ARGOS): Supporting development and validation of Infectious Disease Dx tests.</title>
        <authorList>
            <person name="Campos J."/>
            <person name="Goldberg B."/>
            <person name="Tallon L."/>
            <person name="Sadzewicz L."/>
            <person name="Vavikolanu K."/>
            <person name="Mehta A."/>
            <person name="Aluvathingal J."/>
            <person name="Nadendla S."/>
            <person name="Nandy P."/>
            <person name="Geyer C."/>
            <person name="Yan Y."/>
            <person name="Sichtig H."/>
        </authorList>
    </citation>
    <scope>NUCLEOTIDE SEQUENCE [LARGE SCALE GENOMIC DNA]</scope>
    <source>
        <strain evidence="4">FDAARGOS_652</strain>
    </source>
</reference>
<feature type="compositionally biased region" description="Basic and acidic residues" evidence="1">
    <location>
        <begin position="239"/>
        <end position="256"/>
    </location>
</feature>
<feature type="transmembrane region" description="Helical" evidence="2">
    <location>
        <begin position="290"/>
        <end position="311"/>
    </location>
</feature>
<proteinExistence type="predicted"/>
<dbReference type="GO" id="GO:0031965">
    <property type="term" value="C:nuclear membrane"/>
    <property type="evidence" value="ECO:0007669"/>
    <property type="project" value="InterPro"/>
</dbReference>
<sequence>MSLNDFIEHETLLQSLSLEDKTEQQRWNSQRFQRSFNEFADEDDMDLDDDPMDIDEEPFNEHIGEAASPEHQGVTIEEFDTTLERDEHQNLLALLSPTMMGARLAISDRPKLLMPPSPKVNKNGVMGASAELEPRPITKAKHSIDYEFDVSSYPTVKNSNNSVPKRDISAFYNISNPNVFASASGHSTHPFSNESSNPHPIQPHPQMIHHHHYYLNGNDDNQTQLERMRRQYFNQSEVIESREKDQDSNVESRGHNASDLTHGSGFINLPAPWRQDIHPIEKVPYIISSYLQLFINFIISIYFIYFVYYIVTSIKSDVNHKLQVQKRAIQAQIDSCRTLYYESKCDDPSFNGLPILRKKCETLARGMNQDPNSVGNLSMINAQIIGLVLNSLVEPLSFKFFMFLLWCGIVVFGCNFVFGFVRARTYYGGQTGDKELIRKHE</sequence>
<dbReference type="PANTHER" id="PTHR28136">
    <property type="entry name" value="NUCLEUS EXPORT PROTEIN BRR6"/>
    <property type="match status" value="1"/>
</dbReference>
<dbReference type="InterPro" id="IPR018767">
    <property type="entry name" value="Brl1/Brr6_dom"/>
</dbReference>
<keyword evidence="2" id="KW-1133">Transmembrane helix</keyword>
<comment type="caution">
    <text evidence="4">The sequence shown here is derived from an EMBL/GenBank/DDBJ whole genome shotgun (WGS) entry which is preliminary data.</text>
</comment>
<dbReference type="Pfam" id="PF10104">
    <property type="entry name" value="Brr6_like_C_C"/>
    <property type="match status" value="1"/>
</dbReference>
<evidence type="ECO:0000256" key="2">
    <source>
        <dbReference type="SAM" id="Phobius"/>
    </source>
</evidence>
<dbReference type="SMART" id="SM01042">
    <property type="entry name" value="Brr6_like_C_C"/>
    <property type="match status" value="1"/>
</dbReference>
<feature type="transmembrane region" description="Helical" evidence="2">
    <location>
        <begin position="374"/>
        <end position="393"/>
    </location>
</feature>
<dbReference type="OrthoDB" id="5961at2759"/>
<feature type="transmembrane region" description="Helical" evidence="2">
    <location>
        <begin position="399"/>
        <end position="421"/>
    </location>
</feature>
<dbReference type="PANTHER" id="PTHR28136:SF1">
    <property type="entry name" value="NUCLEUS EXPORT PROTEIN BRL1"/>
    <property type="match status" value="1"/>
</dbReference>
<keyword evidence="2" id="KW-0812">Transmembrane</keyword>
<keyword evidence="2" id="KW-0472">Membrane</keyword>